<gene>
    <name evidence="7" type="ORF">ACFO4O_17730</name>
</gene>
<feature type="transmembrane region" description="Helical" evidence="5">
    <location>
        <begin position="150"/>
        <end position="168"/>
    </location>
</feature>
<reference evidence="8" key="1">
    <citation type="journal article" date="2019" name="Int. J. Syst. Evol. Microbiol.">
        <title>The Global Catalogue of Microorganisms (GCM) 10K type strain sequencing project: providing services to taxonomists for standard genome sequencing and annotation.</title>
        <authorList>
            <consortium name="The Broad Institute Genomics Platform"/>
            <consortium name="The Broad Institute Genome Sequencing Center for Infectious Disease"/>
            <person name="Wu L."/>
            <person name="Ma J."/>
        </authorList>
    </citation>
    <scope>NUCLEOTIDE SEQUENCE [LARGE SCALE GENOMIC DNA]</scope>
    <source>
        <strain evidence="8">KACC 12507</strain>
    </source>
</reference>
<feature type="transmembrane region" description="Helical" evidence="5">
    <location>
        <begin position="125"/>
        <end position="143"/>
    </location>
</feature>
<evidence type="ECO:0000313" key="7">
    <source>
        <dbReference type="EMBL" id="MFC4701990.1"/>
    </source>
</evidence>
<dbReference type="PANTHER" id="PTHR37422">
    <property type="entry name" value="TEICHURONIC ACID BIOSYNTHESIS PROTEIN TUAE"/>
    <property type="match status" value="1"/>
</dbReference>
<evidence type="ECO:0000259" key="6">
    <source>
        <dbReference type="Pfam" id="PF04932"/>
    </source>
</evidence>
<dbReference type="EMBL" id="JBHSGU010000029">
    <property type="protein sequence ID" value="MFC4701990.1"/>
    <property type="molecule type" value="Genomic_DNA"/>
</dbReference>
<accession>A0ABV9M1J5</accession>
<dbReference type="Proteomes" id="UP001595897">
    <property type="component" value="Unassembled WGS sequence"/>
</dbReference>
<feature type="transmembrane region" description="Helical" evidence="5">
    <location>
        <begin position="373"/>
        <end position="397"/>
    </location>
</feature>
<sequence length="465" mass="51693">MNHIISQLEHKRSAPFYIFLAIIFLLPIPLGANRPWAWSAFQLAIFALTFYTTFTLRATKDIGVYKYKSMVFMWLAFIALALFQIIPLPSAVVSLLSPSSLDLYQTANATSFYISTDHGQSTVNFIKLLSLFCLLILTMQLVNNERNIRLLLITMLASGTFQALYGSLEILLGAQTSMVFGLEVKETATGSFVYRNHYANFLMLCLSAGIGLIVAGLERDNLLSPKDRLRSVATSLLGSKAIIRICLAVMVIGLVMSRSRMGNTAFFASAAIIGLIALVLIKNRSSGLLVFVVSMFIVDLFIVSAYFGLARVKDRLEQTSLDSESRDEVIRDAFPIIQDFPLFGSGGGSFYSIFPGYQHQDVYAFYDHAHNDFLQFAIEFGLIGTFLLLVIMLFTVYKALRAMHKRKNSIFKGLSFAVAMAVLGMCIHMSVDFPLQGFANASYFVVFIALAMIANGLKIRRIQKA</sequence>
<organism evidence="7 8">
    <name type="scientific">Glaciecola siphonariae</name>
    <dbReference type="NCBI Taxonomy" id="521012"/>
    <lineage>
        <taxon>Bacteria</taxon>
        <taxon>Pseudomonadati</taxon>
        <taxon>Pseudomonadota</taxon>
        <taxon>Gammaproteobacteria</taxon>
        <taxon>Alteromonadales</taxon>
        <taxon>Alteromonadaceae</taxon>
        <taxon>Glaciecola</taxon>
    </lineage>
</organism>
<keyword evidence="2 5" id="KW-0812">Transmembrane</keyword>
<feature type="transmembrane region" description="Helical" evidence="5">
    <location>
        <begin position="409"/>
        <end position="431"/>
    </location>
</feature>
<feature type="transmembrane region" description="Helical" evidence="5">
    <location>
        <begin position="262"/>
        <end position="281"/>
    </location>
</feature>
<evidence type="ECO:0000256" key="2">
    <source>
        <dbReference type="ARBA" id="ARBA00022692"/>
    </source>
</evidence>
<evidence type="ECO:0000256" key="5">
    <source>
        <dbReference type="SAM" id="Phobius"/>
    </source>
</evidence>
<protein>
    <submittedName>
        <fullName evidence="7">O-antigen ligase family protein</fullName>
    </submittedName>
</protein>
<evidence type="ECO:0000256" key="1">
    <source>
        <dbReference type="ARBA" id="ARBA00004141"/>
    </source>
</evidence>
<dbReference type="InterPro" id="IPR007016">
    <property type="entry name" value="O-antigen_ligase-rel_domated"/>
</dbReference>
<dbReference type="InterPro" id="IPR051533">
    <property type="entry name" value="WaaL-like"/>
</dbReference>
<dbReference type="GO" id="GO:0016874">
    <property type="term" value="F:ligase activity"/>
    <property type="evidence" value="ECO:0007669"/>
    <property type="project" value="UniProtKB-KW"/>
</dbReference>
<evidence type="ECO:0000256" key="3">
    <source>
        <dbReference type="ARBA" id="ARBA00022989"/>
    </source>
</evidence>
<feature type="transmembrane region" description="Helical" evidence="5">
    <location>
        <begin position="437"/>
        <end position="457"/>
    </location>
</feature>
<proteinExistence type="predicted"/>
<feature type="transmembrane region" description="Helical" evidence="5">
    <location>
        <begin position="36"/>
        <end position="59"/>
    </location>
</feature>
<comment type="subcellular location">
    <subcellularLocation>
        <location evidence="1">Membrane</location>
        <topology evidence="1">Multi-pass membrane protein</topology>
    </subcellularLocation>
</comment>
<dbReference type="PANTHER" id="PTHR37422:SF13">
    <property type="entry name" value="LIPOPOLYSACCHARIDE BIOSYNTHESIS PROTEIN PA4999-RELATED"/>
    <property type="match status" value="1"/>
</dbReference>
<dbReference type="RefSeq" id="WP_382410978.1">
    <property type="nucleotide sequence ID" value="NZ_JBHSGU010000029.1"/>
</dbReference>
<comment type="caution">
    <text evidence="7">The sequence shown here is derived from an EMBL/GenBank/DDBJ whole genome shotgun (WGS) entry which is preliminary data.</text>
</comment>
<keyword evidence="7" id="KW-0436">Ligase</keyword>
<feature type="transmembrane region" description="Helical" evidence="5">
    <location>
        <begin position="12"/>
        <end position="30"/>
    </location>
</feature>
<feature type="transmembrane region" description="Helical" evidence="5">
    <location>
        <begin position="71"/>
        <end position="96"/>
    </location>
</feature>
<feature type="transmembrane region" description="Helical" evidence="5">
    <location>
        <begin position="198"/>
        <end position="217"/>
    </location>
</feature>
<keyword evidence="4 5" id="KW-0472">Membrane</keyword>
<name>A0ABV9M1J5_9ALTE</name>
<feature type="domain" description="O-antigen ligase-related" evidence="6">
    <location>
        <begin position="246"/>
        <end position="389"/>
    </location>
</feature>
<dbReference type="Pfam" id="PF04932">
    <property type="entry name" value="Wzy_C"/>
    <property type="match status" value="1"/>
</dbReference>
<feature type="transmembrane region" description="Helical" evidence="5">
    <location>
        <begin position="288"/>
        <end position="309"/>
    </location>
</feature>
<evidence type="ECO:0000256" key="4">
    <source>
        <dbReference type="ARBA" id="ARBA00023136"/>
    </source>
</evidence>
<evidence type="ECO:0000313" key="8">
    <source>
        <dbReference type="Proteomes" id="UP001595897"/>
    </source>
</evidence>
<feature type="transmembrane region" description="Helical" evidence="5">
    <location>
        <begin position="237"/>
        <end position="256"/>
    </location>
</feature>
<keyword evidence="3 5" id="KW-1133">Transmembrane helix</keyword>
<keyword evidence="8" id="KW-1185">Reference proteome</keyword>